<dbReference type="EMBL" id="JACOQK010000001">
    <property type="protein sequence ID" value="MBC5787360.1"/>
    <property type="molecule type" value="Genomic_DNA"/>
</dbReference>
<keyword evidence="1" id="KW-0472">Membrane</keyword>
<evidence type="ECO:0000313" key="3">
    <source>
        <dbReference type="Proteomes" id="UP000649151"/>
    </source>
</evidence>
<accession>A0ABR7IQD3</accession>
<dbReference type="RefSeq" id="WP_186996348.1">
    <property type="nucleotide sequence ID" value="NZ_JACOQK010000001.1"/>
</dbReference>
<dbReference type="Pfam" id="PF19700">
    <property type="entry name" value="DUF6198"/>
    <property type="match status" value="1"/>
</dbReference>
<feature type="transmembrane region" description="Helical" evidence="1">
    <location>
        <begin position="82"/>
        <end position="102"/>
    </location>
</feature>
<comment type="caution">
    <text evidence="2">The sequence shown here is derived from an EMBL/GenBank/DDBJ whole genome shotgun (WGS) entry which is preliminary data.</text>
</comment>
<evidence type="ECO:0000313" key="2">
    <source>
        <dbReference type="EMBL" id="MBC5787360.1"/>
    </source>
</evidence>
<evidence type="ECO:0000256" key="1">
    <source>
        <dbReference type="SAM" id="Phobius"/>
    </source>
</evidence>
<name>A0ABR7IQD3_9CLOT</name>
<keyword evidence="3" id="KW-1185">Reference proteome</keyword>
<sequence>MNKQLCKRYLVFILGVLINSFGIGFITKAALGTSPISSIPCVLSLKFRPTLGEFTFVMNMIFILLQVVLLRKKFQKIQFLQIVVNIIFSGFIDVSMFLLQAFTPATYLTKLFSLLLGCAILAFGIYLEVSANVLMVPGEGIVAAIATVTYKEFGSVKVCFDVTLMLTATLLSLLFFHQFQGIREGTVISAFIVGLIVKLYHKKLGFIKEYLCPQIKTVS</sequence>
<reference evidence="2 3" key="1">
    <citation type="submission" date="2020-08" db="EMBL/GenBank/DDBJ databases">
        <title>Genome public.</title>
        <authorList>
            <person name="Liu C."/>
            <person name="Sun Q."/>
        </authorList>
    </citation>
    <scope>NUCLEOTIDE SEQUENCE [LARGE SCALE GENOMIC DNA]</scope>
    <source>
        <strain evidence="2 3">NSJ-27</strain>
    </source>
</reference>
<dbReference type="PANTHER" id="PTHR40078:SF1">
    <property type="entry name" value="INTEGRAL MEMBRANE PROTEIN"/>
    <property type="match status" value="1"/>
</dbReference>
<feature type="transmembrane region" description="Helical" evidence="1">
    <location>
        <begin position="108"/>
        <end position="127"/>
    </location>
</feature>
<feature type="transmembrane region" description="Helical" evidence="1">
    <location>
        <begin position="182"/>
        <end position="200"/>
    </location>
</feature>
<proteinExistence type="predicted"/>
<protein>
    <submittedName>
        <fullName evidence="2">YitT family protein</fullName>
    </submittedName>
</protein>
<feature type="transmembrane region" description="Helical" evidence="1">
    <location>
        <begin position="9"/>
        <end position="31"/>
    </location>
</feature>
<dbReference type="Proteomes" id="UP000649151">
    <property type="component" value="Unassembled WGS sequence"/>
</dbReference>
<gene>
    <name evidence="2" type="ORF">H8Z77_04870</name>
</gene>
<feature type="transmembrane region" description="Helical" evidence="1">
    <location>
        <begin position="158"/>
        <end position="176"/>
    </location>
</feature>
<feature type="transmembrane region" description="Helical" evidence="1">
    <location>
        <begin position="51"/>
        <end position="70"/>
    </location>
</feature>
<dbReference type="PANTHER" id="PTHR40078">
    <property type="entry name" value="INTEGRAL MEMBRANE PROTEIN-RELATED"/>
    <property type="match status" value="1"/>
</dbReference>
<dbReference type="InterPro" id="IPR038750">
    <property type="entry name" value="YczE/YyaS-like"/>
</dbReference>
<organism evidence="2 3">
    <name type="scientific">Clostridium facile</name>
    <dbReference type="NCBI Taxonomy" id="2763035"/>
    <lineage>
        <taxon>Bacteria</taxon>
        <taxon>Bacillati</taxon>
        <taxon>Bacillota</taxon>
        <taxon>Clostridia</taxon>
        <taxon>Eubacteriales</taxon>
        <taxon>Clostridiaceae</taxon>
        <taxon>Clostridium</taxon>
    </lineage>
</organism>
<keyword evidence="1" id="KW-1133">Transmembrane helix</keyword>
<keyword evidence="1" id="KW-0812">Transmembrane</keyword>